<gene>
    <name evidence="1" type="ORF">M422DRAFT_270327</name>
</gene>
<dbReference type="HOGENOM" id="CLU_1971889_0_0_1"/>
<dbReference type="Proteomes" id="UP000054279">
    <property type="component" value="Unassembled WGS sequence"/>
</dbReference>
<keyword evidence="2" id="KW-1185">Reference proteome</keyword>
<evidence type="ECO:0000313" key="1">
    <source>
        <dbReference type="EMBL" id="KIJ28398.1"/>
    </source>
</evidence>
<dbReference type="EMBL" id="KN837307">
    <property type="protein sequence ID" value="KIJ28398.1"/>
    <property type="molecule type" value="Genomic_DNA"/>
</dbReference>
<reference evidence="1 2" key="1">
    <citation type="submission" date="2014-06" db="EMBL/GenBank/DDBJ databases">
        <title>Evolutionary Origins and Diversification of the Mycorrhizal Mutualists.</title>
        <authorList>
            <consortium name="DOE Joint Genome Institute"/>
            <consortium name="Mycorrhizal Genomics Consortium"/>
            <person name="Kohler A."/>
            <person name="Kuo A."/>
            <person name="Nagy L.G."/>
            <person name="Floudas D."/>
            <person name="Copeland A."/>
            <person name="Barry K.W."/>
            <person name="Cichocki N."/>
            <person name="Veneault-Fourrey C."/>
            <person name="LaButti K."/>
            <person name="Lindquist E.A."/>
            <person name="Lipzen A."/>
            <person name="Lundell T."/>
            <person name="Morin E."/>
            <person name="Murat C."/>
            <person name="Riley R."/>
            <person name="Ohm R."/>
            <person name="Sun H."/>
            <person name="Tunlid A."/>
            <person name="Henrissat B."/>
            <person name="Grigoriev I.V."/>
            <person name="Hibbett D.S."/>
            <person name="Martin F."/>
        </authorList>
    </citation>
    <scope>NUCLEOTIDE SEQUENCE [LARGE SCALE GENOMIC DNA]</scope>
    <source>
        <strain evidence="1 2">SS14</strain>
    </source>
</reference>
<evidence type="ECO:0000313" key="2">
    <source>
        <dbReference type="Proteomes" id="UP000054279"/>
    </source>
</evidence>
<accession>A0A0C9TG80</accession>
<dbReference type="AlphaFoldDB" id="A0A0C9TG80"/>
<proteinExistence type="predicted"/>
<sequence length="127" mass="14375">MLIVHRVFRRKQSNSGSDEEWISHAMKAAKVTADAAKMIPVAGPFIESGTNIFCDILEPSKSIKNMTKAKKEGISTHITSSPVSPREDTEELRMDMLISEKFPVKEKRWYEEADDDVKAEEKLPCVH</sequence>
<name>A0A0C9TG80_SPHS4</name>
<organism evidence="1 2">
    <name type="scientific">Sphaerobolus stellatus (strain SS14)</name>
    <dbReference type="NCBI Taxonomy" id="990650"/>
    <lineage>
        <taxon>Eukaryota</taxon>
        <taxon>Fungi</taxon>
        <taxon>Dikarya</taxon>
        <taxon>Basidiomycota</taxon>
        <taxon>Agaricomycotina</taxon>
        <taxon>Agaricomycetes</taxon>
        <taxon>Phallomycetidae</taxon>
        <taxon>Geastrales</taxon>
        <taxon>Sphaerobolaceae</taxon>
        <taxon>Sphaerobolus</taxon>
    </lineage>
</organism>
<protein>
    <submittedName>
        <fullName evidence="1">Uncharacterized protein</fullName>
    </submittedName>
</protein>